<comment type="subcellular location">
    <subcellularLocation>
        <location evidence="1">Cell membrane</location>
        <topology evidence="1">Multi-pass membrane protein</topology>
    </subcellularLocation>
</comment>
<dbReference type="PANTHER" id="PTHR34582:SF7">
    <property type="entry name" value="UPF0702 TRANSMEMBRANE PROTEIN YDFS"/>
    <property type="match status" value="1"/>
</dbReference>
<evidence type="ECO:0000256" key="3">
    <source>
        <dbReference type="ARBA" id="ARBA00022475"/>
    </source>
</evidence>
<accession>A0A0V8IUN2</accession>
<evidence type="ECO:0000256" key="1">
    <source>
        <dbReference type="ARBA" id="ARBA00004651"/>
    </source>
</evidence>
<evidence type="ECO:0000256" key="7">
    <source>
        <dbReference type="SAM" id="Phobius"/>
    </source>
</evidence>
<dbReference type="Gene3D" id="3.30.240.20">
    <property type="entry name" value="bsu07140 like domains"/>
    <property type="match status" value="2"/>
</dbReference>
<evidence type="ECO:0000256" key="4">
    <source>
        <dbReference type="ARBA" id="ARBA00022692"/>
    </source>
</evidence>
<evidence type="ECO:0000256" key="6">
    <source>
        <dbReference type="ARBA" id="ARBA00023136"/>
    </source>
</evidence>
<comment type="caution">
    <text evidence="9">The sequence shown here is derived from an EMBL/GenBank/DDBJ whole genome shotgun (WGS) entry which is preliminary data.</text>
</comment>
<dbReference type="EMBL" id="LNQN01000009">
    <property type="protein sequence ID" value="KSU78481.1"/>
    <property type="molecule type" value="Genomic_DNA"/>
</dbReference>
<evidence type="ECO:0000313" key="10">
    <source>
        <dbReference type="Proteomes" id="UP000054099"/>
    </source>
</evidence>
<feature type="transmembrane region" description="Helical" evidence="7">
    <location>
        <begin position="32"/>
        <end position="53"/>
    </location>
</feature>
<dbReference type="PANTHER" id="PTHR34582">
    <property type="entry name" value="UPF0702 TRANSMEMBRANE PROTEIN YCAP"/>
    <property type="match status" value="1"/>
</dbReference>
<evidence type="ECO:0000256" key="2">
    <source>
        <dbReference type="ARBA" id="ARBA00006448"/>
    </source>
</evidence>
<proteinExistence type="inferred from homology"/>
<dbReference type="Proteomes" id="UP000054099">
    <property type="component" value="Unassembled WGS sequence"/>
</dbReference>
<evidence type="ECO:0000313" key="9">
    <source>
        <dbReference type="EMBL" id="KSU78481.1"/>
    </source>
</evidence>
<dbReference type="GO" id="GO:0005886">
    <property type="term" value="C:plasma membrane"/>
    <property type="evidence" value="ECO:0007669"/>
    <property type="project" value="UniProtKB-SubCell"/>
</dbReference>
<dbReference type="RefSeq" id="WP_061975753.1">
    <property type="nucleotide sequence ID" value="NZ_FMAV01000007.1"/>
</dbReference>
<dbReference type="Pfam" id="PF04239">
    <property type="entry name" value="DUF421"/>
    <property type="match status" value="1"/>
</dbReference>
<evidence type="ECO:0000259" key="8">
    <source>
        <dbReference type="Pfam" id="PF04239"/>
    </source>
</evidence>
<feature type="transmembrane region" description="Helical" evidence="7">
    <location>
        <begin position="59"/>
        <end position="81"/>
    </location>
</feature>
<gene>
    <name evidence="9" type="ORF">AS030_21890</name>
</gene>
<dbReference type="AlphaFoldDB" id="A0A0V8IUN2"/>
<reference evidence="9 10" key="1">
    <citation type="journal article" date="2014" name="Antonie Van Leeuwenhoek">
        <title>Fictibacillus enclensis sp. nov., isolated from marine sediment.</title>
        <authorList>
            <person name="Dastager S.G."/>
            <person name="Mawlankar R."/>
            <person name="Srinivasan K."/>
            <person name="Tang S.K."/>
            <person name="Lee J.C."/>
            <person name="Ramana V.V."/>
            <person name="Shouche Y.S."/>
        </authorList>
    </citation>
    <scope>NUCLEOTIDE SEQUENCE [LARGE SCALE GENOMIC DNA]</scope>
    <source>
        <strain evidence="9 10">NIO-1003</strain>
    </source>
</reference>
<evidence type="ECO:0000256" key="5">
    <source>
        <dbReference type="ARBA" id="ARBA00022989"/>
    </source>
</evidence>
<name>A0A0V8IUN2_9BACL</name>
<organism evidence="9 10">
    <name type="scientific">Fictibacillus enclensis</name>
    <dbReference type="NCBI Taxonomy" id="1017270"/>
    <lineage>
        <taxon>Bacteria</taxon>
        <taxon>Bacillati</taxon>
        <taxon>Bacillota</taxon>
        <taxon>Bacilli</taxon>
        <taxon>Bacillales</taxon>
        <taxon>Fictibacillaceae</taxon>
        <taxon>Fictibacillus</taxon>
    </lineage>
</organism>
<keyword evidence="4 7" id="KW-0812">Transmembrane</keyword>
<sequence length="236" mass="26925">MSEIMEVFWRTLLAFTLFIGIARLLGKQTMSYLTLNHFIAAATLGSITANLAFNLNIKTWHAVFAMLTFFGTSILVLVFTVKSRKARRWISGEPTVLIEDGHILEKNMGKAKFTIDNLNQLLREKGIFDMYEVQYAILETNGGISIQKKPPFRSVTRQDLNLTFQKDSQFPVELIMEKEILGDNLKENKLSEAWLQAELKNRGLALEDVYYAVQGTNGNLYFDSYADRLKAPIDKE</sequence>
<feature type="transmembrane region" description="Helical" evidence="7">
    <location>
        <begin position="7"/>
        <end position="25"/>
    </location>
</feature>
<dbReference type="InterPro" id="IPR023090">
    <property type="entry name" value="UPF0702_alpha/beta_dom_sf"/>
</dbReference>
<feature type="domain" description="YetF C-terminal" evidence="8">
    <location>
        <begin position="82"/>
        <end position="212"/>
    </location>
</feature>
<keyword evidence="3" id="KW-1003">Cell membrane</keyword>
<dbReference type="InterPro" id="IPR007353">
    <property type="entry name" value="DUF421"/>
</dbReference>
<dbReference type="OrthoDB" id="9778331at2"/>
<keyword evidence="5 7" id="KW-1133">Transmembrane helix</keyword>
<protein>
    <recommendedName>
        <fullName evidence="8">YetF C-terminal domain-containing protein</fullName>
    </recommendedName>
</protein>
<comment type="similarity">
    <text evidence="2">Belongs to the UPF0702 family.</text>
</comment>
<keyword evidence="10" id="KW-1185">Reference proteome</keyword>
<keyword evidence="6 7" id="KW-0472">Membrane</keyword>